<proteinExistence type="predicted"/>
<reference evidence="2" key="1">
    <citation type="journal article" date="2017" name="Nature">
        <title>The sunflower genome provides insights into oil metabolism, flowering and Asterid evolution.</title>
        <authorList>
            <person name="Badouin H."/>
            <person name="Gouzy J."/>
            <person name="Grassa C.J."/>
            <person name="Murat F."/>
            <person name="Staton S.E."/>
            <person name="Cottret L."/>
            <person name="Lelandais-Briere C."/>
            <person name="Owens G.L."/>
            <person name="Carrere S."/>
            <person name="Mayjonade B."/>
            <person name="Legrand L."/>
            <person name="Gill N."/>
            <person name="Kane N.C."/>
            <person name="Bowers J.E."/>
            <person name="Hubner S."/>
            <person name="Bellec A."/>
            <person name="Berard A."/>
            <person name="Berges H."/>
            <person name="Blanchet N."/>
            <person name="Boniface M.C."/>
            <person name="Brunel D."/>
            <person name="Catrice O."/>
            <person name="Chaidir N."/>
            <person name="Claudel C."/>
            <person name="Donnadieu C."/>
            <person name="Faraut T."/>
            <person name="Fievet G."/>
            <person name="Helmstetter N."/>
            <person name="King M."/>
            <person name="Knapp S.J."/>
            <person name="Lai Z."/>
            <person name="Le Paslier M.C."/>
            <person name="Lippi Y."/>
            <person name="Lorenzon L."/>
            <person name="Mandel J.R."/>
            <person name="Marage G."/>
            <person name="Marchand G."/>
            <person name="Marquand E."/>
            <person name="Bret-Mestries E."/>
            <person name="Morien E."/>
            <person name="Nambeesan S."/>
            <person name="Nguyen T."/>
            <person name="Pegot-Espagnet P."/>
            <person name="Pouilly N."/>
            <person name="Raftis F."/>
            <person name="Sallet E."/>
            <person name="Schiex T."/>
            <person name="Thomas J."/>
            <person name="Vandecasteele C."/>
            <person name="Vares D."/>
            <person name="Vear F."/>
            <person name="Vautrin S."/>
            <person name="Crespi M."/>
            <person name="Mangin B."/>
            <person name="Burke J.M."/>
            <person name="Salse J."/>
            <person name="Munos S."/>
            <person name="Vincourt P."/>
            <person name="Rieseberg L.H."/>
            <person name="Langlade N.B."/>
        </authorList>
    </citation>
    <scope>NUCLEOTIDE SEQUENCE [LARGE SCALE GENOMIC DNA]</scope>
    <source>
        <strain evidence="2">cv. SF193</strain>
    </source>
</reference>
<keyword evidence="2" id="KW-1185">Reference proteome</keyword>
<evidence type="ECO:0000313" key="2">
    <source>
        <dbReference type="Proteomes" id="UP000215914"/>
    </source>
</evidence>
<dbReference type="AlphaFoldDB" id="A0A251SN94"/>
<protein>
    <submittedName>
        <fullName evidence="1">Uncharacterized protein</fullName>
    </submittedName>
</protein>
<evidence type="ECO:0000313" key="1">
    <source>
        <dbReference type="EMBL" id="OTG00337.1"/>
    </source>
</evidence>
<dbReference type="InParanoid" id="A0A251SN94"/>
<dbReference type="Proteomes" id="UP000215914">
    <property type="component" value="Chromosome 13"/>
</dbReference>
<accession>A0A251SN94</accession>
<name>A0A251SN94_HELAN</name>
<sequence length="68" mass="7557">MCDPNACSSSTLGLRSSFAFQSIIRSKCLRLYLYDIIHSFKSLIFISTGGSTLKMGNVRKCLLQHLSP</sequence>
<dbReference type="EMBL" id="CM007902">
    <property type="protein sequence ID" value="OTG00337.1"/>
    <property type="molecule type" value="Genomic_DNA"/>
</dbReference>
<gene>
    <name evidence="1" type="ORF">HannXRQ_Chr13g0389851</name>
</gene>
<organism evidence="1 2">
    <name type="scientific">Helianthus annuus</name>
    <name type="common">Common sunflower</name>
    <dbReference type="NCBI Taxonomy" id="4232"/>
    <lineage>
        <taxon>Eukaryota</taxon>
        <taxon>Viridiplantae</taxon>
        <taxon>Streptophyta</taxon>
        <taxon>Embryophyta</taxon>
        <taxon>Tracheophyta</taxon>
        <taxon>Spermatophyta</taxon>
        <taxon>Magnoliopsida</taxon>
        <taxon>eudicotyledons</taxon>
        <taxon>Gunneridae</taxon>
        <taxon>Pentapetalae</taxon>
        <taxon>asterids</taxon>
        <taxon>campanulids</taxon>
        <taxon>Asterales</taxon>
        <taxon>Asteraceae</taxon>
        <taxon>Asteroideae</taxon>
        <taxon>Heliantheae alliance</taxon>
        <taxon>Heliantheae</taxon>
        <taxon>Helianthus</taxon>
    </lineage>
</organism>